<keyword evidence="2" id="KW-1133">Transmembrane helix</keyword>
<gene>
    <name evidence="3" type="ORF">PO587_09700</name>
</gene>
<evidence type="ECO:0000256" key="2">
    <source>
        <dbReference type="SAM" id="Phobius"/>
    </source>
</evidence>
<keyword evidence="4" id="KW-1185">Reference proteome</keyword>
<feature type="transmembrane region" description="Helical" evidence="2">
    <location>
        <begin position="57"/>
        <end position="79"/>
    </location>
</feature>
<comment type="caution">
    <text evidence="3">The sequence shown here is derived from an EMBL/GenBank/DDBJ whole genome shotgun (WGS) entry which is preliminary data.</text>
</comment>
<dbReference type="EMBL" id="JAQOSK010000003">
    <property type="protein sequence ID" value="MDC2954735.1"/>
    <property type="molecule type" value="Genomic_DNA"/>
</dbReference>
<feature type="region of interest" description="Disordered" evidence="1">
    <location>
        <begin position="84"/>
        <end position="221"/>
    </location>
</feature>
<feature type="compositionally biased region" description="Basic residues" evidence="1">
    <location>
        <begin position="1"/>
        <end position="15"/>
    </location>
</feature>
<evidence type="ECO:0000256" key="1">
    <source>
        <dbReference type="SAM" id="MobiDB-lite"/>
    </source>
</evidence>
<feature type="compositionally biased region" description="Basic and acidic residues" evidence="1">
    <location>
        <begin position="97"/>
        <end position="106"/>
    </location>
</feature>
<name>A0ABT5FQD3_9ACTN</name>
<protein>
    <recommendedName>
        <fullName evidence="5">Translation initiation factor IF-2</fullName>
    </recommendedName>
</protein>
<keyword evidence="2" id="KW-0812">Transmembrane</keyword>
<reference evidence="3 4" key="1">
    <citation type="journal article" date="2015" name="Int. J. Syst. Evol. Microbiol.">
        <title>Streptomyces gilvifuscus sp. nov., an actinomycete that produces antibacterial compounds isolated from soil.</title>
        <authorList>
            <person name="Nguyen T.M."/>
            <person name="Kim J."/>
        </authorList>
    </citation>
    <scope>NUCLEOTIDE SEQUENCE [LARGE SCALE GENOMIC DNA]</scope>
    <source>
        <strain evidence="3 4">T113</strain>
    </source>
</reference>
<dbReference type="Proteomes" id="UP001221328">
    <property type="component" value="Unassembled WGS sequence"/>
</dbReference>
<sequence>MSRTKGKAPRPRHGTRSGTETLPLIPPAPARPFTDGGEADPVFVDSSGRRARRIRRVGYTAAGLCAAYTAVLALSFMGATPFAPRTVLPVPGVPSEEPGRVREIPRRHPPSTTTPPSRGGASPSPSDIPGVVVPGSSGTVTDPPSATRRPSAPSTATDGTSPAPTTATGPPAGSGSPSGGTPTTSPESSGSPSATSPADGTTDTVRDASPTASPAGSPTGS</sequence>
<dbReference type="RefSeq" id="WP_272174881.1">
    <property type="nucleotide sequence ID" value="NZ_JAQOSK010000003.1"/>
</dbReference>
<proteinExistence type="predicted"/>
<keyword evidence="2" id="KW-0472">Membrane</keyword>
<organism evidence="3 4">
    <name type="scientific">Streptomyces gilvifuscus</name>
    <dbReference type="NCBI Taxonomy" id="1550617"/>
    <lineage>
        <taxon>Bacteria</taxon>
        <taxon>Bacillati</taxon>
        <taxon>Actinomycetota</taxon>
        <taxon>Actinomycetes</taxon>
        <taxon>Kitasatosporales</taxon>
        <taxon>Streptomycetaceae</taxon>
        <taxon>Streptomyces</taxon>
    </lineage>
</organism>
<evidence type="ECO:0000313" key="4">
    <source>
        <dbReference type="Proteomes" id="UP001221328"/>
    </source>
</evidence>
<evidence type="ECO:0008006" key="5">
    <source>
        <dbReference type="Google" id="ProtNLM"/>
    </source>
</evidence>
<feature type="compositionally biased region" description="Low complexity" evidence="1">
    <location>
        <begin position="110"/>
        <end position="198"/>
    </location>
</feature>
<feature type="region of interest" description="Disordered" evidence="1">
    <location>
        <begin position="1"/>
        <end position="44"/>
    </location>
</feature>
<evidence type="ECO:0000313" key="3">
    <source>
        <dbReference type="EMBL" id="MDC2954735.1"/>
    </source>
</evidence>
<feature type="compositionally biased region" description="Polar residues" evidence="1">
    <location>
        <begin position="210"/>
        <end position="221"/>
    </location>
</feature>
<accession>A0ABT5FQD3</accession>